<evidence type="ECO:0000256" key="9">
    <source>
        <dbReference type="PIRNR" id="PIRNR004862"/>
    </source>
</evidence>
<organism evidence="14 15">
    <name type="scientific">Desulforhabdus amnigena</name>
    <dbReference type="NCBI Taxonomy" id="40218"/>
    <lineage>
        <taxon>Bacteria</taxon>
        <taxon>Pseudomonadati</taxon>
        <taxon>Thermodesulfobacteriota</taxon>
        <taxon>Syntrophobacteria</taxon>
        <taxon>Syntrophobacterales</taxon>
        <taxon>Syntrophobacteraceae</taxon>
        <taxon>Desulforhabdus</taxon>
    </lineage>
</organism>
<evidence type="ECO:0000259" key="13">
    <source>
        <dbReference type="Pfam" id="PF08345"/>
    </source>
</evidence>
<evidence type="ECO:0000256" key="5">
    <source>
        <dbReference type="ARBA" id="ARBA00022692"/>
    </source>
</evidence>
<feature type="domain" description="Flagellar M-ring C-terminal" evidence="13">
    <location>
        <begin position="252"/>
        <end position="424"/>
    </location>
</feature>
<dbReference type="InterPro" id="IPR045851">
    <property type="entry name" value="AMP-bd_C_sf"/>
</dbReference>
<dbReference type="InterPro" id="IPR000067">
    <property type="entry name" value="FlgMring_FliF"/>
</dbReference>
<evidence type="ECO:0000256" key="6">
    <source>
        <dbReference type="ARBA" id="ARBA00022989"/>
    </source>
</evidence>
<dbReference type="InterPro" id="IPR006182">
    <property type="entry name" value="FliF_N_dom"/>
</dbReference>
<dbReference type="Proteomes" id="UP001144372">
    <property type="component" value="Unassembled WGS sequence"/>
</dbReference>
<comment type="subcellular location">
    <subcellularLocation>
        <location evidence="1 9">Bacterial flagellum basal body</location>
    </subcellularLocation>
    <subcellularLocation>
        <location evidence="2">Cell membrane</location>
        <topology evidence="2">Multi-pass membrane protein</topology>
    </subcellularLocation>
</comment>
<evidence type="ECO:0000256" key="11">
    <source>
        <dbReference type="SAM" id="Phobius"/>
    </source>
</evidence>
<evidence type="ECO:0000256" key="10">
    <source>
        <dbReference type="SAM" id="MobiDB-lite"/>
    </source>
</evidence>
<keyword evidence="14" id="KW-0969">Cilium</keyword>
<dbReference type="InterPro" id="IPR013556">
    <property type="entry name" value="Flag_M-ring_C"/>
</dbReference>
<feature type="domain" description="Flagellar M-ring N-terminal" evidence="12">
    <location>
        <begin position="45"/>
        <end position="217"/>
    </location>
</feature>
<comment type="function">
    <text evidence="9">The M ring may be actively involved in energy transduction.</text>
</comment>
<keyword evidence="14" id="KW-0966">Cell projection</keyword>
<evidence type="ECO:0000259" key="12">
    <source>
        <dbReference type="Pfam" id="PF01514"/>
    </source>
</evidence>
<comment type="similarity">
    <text evidence="3 9">Belongs to the FliF family.</text>
</comment>
<evidence type="ECO:0000256" key="3">
    <source>
        <dbReference type="ARBA" id="ARBA00007971"/>
    </source>
</evidence>
<dbReference type="PRINTS" id="PR01009">
    <property type="entry name" value="FLGMRINGFLIF"/>
</dbReference>
<keyword evidence="4" id="KW-1003">Cell membrane</keyword>
<gene>
    <name evidence="14" type="primary">fliF</name>
    <name evidence="14" type="ORF">DAMNIGENAA_10230</name>
</gene>
<dbReference type="GO" id="GO:0009431">
    <property type="term" value="C:bacterial-type flagellum basal body, MS ring"/>
    <property type="evidence" value="ECO:0007669"/>
    <property type="project" value="InterPro"/>
</dbReference>
<accession>A0A9W6FTD1</accession>
<feature type="transmembrane region" description="Helical" evidence="11">
    <location>
        <begin position="24"/>
        <end position="42"/>
    </location>
</feature>
<feature type="transmembrane region" description="Helical" evidence="11">
    <location>
        <begin position="450"/>
        <end position="469"/>
    </location>
</feature>
<dbReference type="PIRSF" id="PIRSF004862">
    <property type="entry name" value="FliF"/>
    <property type="match status" value="1"/>
</dbReference>
<evidence type="ECO:0000256" key="2">
    <source>
        <dbReference type="ARBA" id="ARBA00004651"/>
    </source>
</evidence>
<dbReference type="Gene3D" id="3.30.300.30">
    <property type="match status" value="1"/>
</dbReference>
<dbReference type="EMBL" id="BSDR01000001">
    <property type="protein sequence ID" value="GLI33590.1"/>
    <property type="molecule type" value="Genomic_DNA"/>
</dbReference>
<keyword evidence="6 11" id="KW-1133">Transmembrane helix</keyword>
<dbReference type="RefSeq" id="WP_281792677.1">
    <property type="nucleotide sequence ID" value="NZ_BSDR01000001.1"/>
</dbReference>
<dbReference type="GO" id="GO:0071973">
    <property type="term" value="P:bacterial-type flagellum-dependent cell motility"/>
    <property type="evidence" value="ECO:0007669"/>
    <property type="project" value="InterPro"/>
</dbReference>
<keyword evidence="5 11" id="KW-0812">Transmembrane</keyword>
<feature type="compositionally biased region" description="Polar residues" evidence="10">
    <location>
        <begin position="288"/>
        <end position="300"/>
    </location>
</feature>
<dbReference type="InterPro" id="IPR043427">
    <property type="entry name" value="YscJ/FliF"/>
</dbReference>
<name>A0A9W6FTD1_9BACT</name>
<comment type="caution">
    <text evidence="14">The sequence shown here is derived from an EMBL/GenBank/DDBJ whole genome shotgun (WGS) entry which is preliminary data.</text>
</comment>
<keyword evidence="8 9" id="KW-0975">Bacterial flagellum</keyword>
<dbReference type="PANTHER" id="PTHR30046">
    <property type="entry name" value="FLAGELLAR M-RING PROTEIN"/>
    <property type="match status" value="1"/>
</dbReference>
<dbReference type="PANTHER" id="PTHR30046:SF0">
    <property type="entry name" value="FLAGELLAR M-RING PROTEIN"/>
    <property type="match status" value="1"/>
</dbReference>
<evidence type="ECO:0000256" key="4">
    <source>
        <dbReference type="ARBA" id="ARBA00022475"/>
    </source>
</evidence>
<dbReference type="AlphaFoldDB" id="A0A9W6FTD1"/>
<evidence type="ECO:0000256" key="8">
    <source>
        <dbReference type="ARBA" id="ARBA00023143"/>
    </source>
</evidence>
<dbReference type="Pfam" id="PF08345">
    <property type="entry name" value="YscJ_FliF_C"/>
    <property type="match status" value="1"/>
</dbReference>
<keyword evidence="15" id="KW-1185">Reference proteome</keyword>
<keyword evidence="7 11" id="KW-0472">Membrane</keyword>
<dbReference type="GO" id="GO:0003774">
    <property type="term" value="F:cytoskeletal motor activity"/>
    <property type="evidence" value="ECO:0007669"/>
    <property type="project" value="InterPro"/>
</dbReference>
<reference evidence="14" key="1">
    <citation type="submission" date="2022-12" db="EMBL/GenBank/DDBJ databases">
        <title>Reference genome sequencing for broad-spectrum identification of bacterial and archaeal isolates by mass spectrometry.</title>
        <authorList>
            <person name="Sekiguchi Y."/>
            <person name="Tourlousse D.M."/>
        </authorList>
    </citation>
    <scope>NUCLEOTIDE SEQUENCE</scope>
    <source>
        <strain evidence="14">ASRB1</strain>
    </source>
</reference>
<dbReference type="NCBIfam" id="TIGR00206">
    <property type="entry name" value="fliF"/>
    <property type="match status" value="1"/>
</dbReference>
<sequence length="538" mass="59938">MNSLLRFFEKGKAAFLGLPTPQKILYTGALLVFLGSLAFLIVNSNKTEYATLYAGLSQEDTGQVVEKLKAQKIPYQLEGNNRVSIPKDLVYETRLSLATEGLPKGAGMGFEIFDQQKLGSTEFVQKVNYQRALQGELARTINQIDAVAESRVHLVLPQESLFKEDEQPPSASVVLKLKSGTRLGPQQVQGIVNLVAGAVQGLQEDRITILSTDGQIIFKKSPSESSFGMSDQQIEYKKNLEEDLRRKVQTMLEQLLGANRVITRVSLNLDFNRTQVAEDTYDPDSAVVRSQQRSTENSQGKELGPGGNPDVPVNVESKLLQNSPQEDGRNPALKGFNRQRETVNYEINRVTRQITYTPGSIKRISVAVMVDGPYEMKENGEGKVGPVFVGRSPEEMKTLEDLVKKAAGYDEARGDQITVSNVPFAVDYTGQDLGMPENRWIKMVKENQRILLNLLLMILIFFFVVRPFMRKFQQLGKEPESLPDSVPALPVGQDAGAAEMLEPPEMKPLTLRQQAQALVQNDPERAAQILRSWLQEEV</sequence>
<evidence type="ECO:0000313" key="14">
    <source>
        <dbReference type="EMBL" id="GLI33590.1"/>
    </source>
</evidence>
<proteinExistence type="inferred from homology"/>
<feature type="region of interest" description="Disordered" evidence="10">
    <location>
        <begin position="282"/>
        <end position="314"/>
    </location>
</feature>
<protein>
    <recommendedName>
        <fullName evidence="9">Flagellar M-ring protein</fullName>
    </recommendedName>
</protein>
<evidence type="ECO:0000313" key="15">
    <source>
        <dbReference type="Proteomes" id="UP001144372"/>
    </source>
</evidence>
<dbReference type="Pfam" id="PF01514">
    <property type="entry name" value="YscJ_FliF"/>
    <property type="match status" value="1"/>
</dbReference>
<evidence type="ECO:0000256" key="1">
    <source>
        <dbReference type="ARBA" id="ARBA00004117"/>
    </source>
</evidence>
<evidence type="ECO:0000256" key="7">
    <source>
        <dbReference type="ARBA" id="ARBA00023136"/>
    </source>
</evidence>
<keyword evidence="14" id="KW-0282">Flagellum</keyword>
<dbReference type="GO" id="GO:0005886">
    <property type="term" value="C:plasma membrane"/>
    <property type="evidence" value="ECO:0007669"/>
    <property type="project" value="UniProtKB-SubCell"/>
</dbReference>